<keyword evidence="3" id="KW-1185">Reference proteome</keyword>
<dbReference type="Pfam" id="PF01395">
    <property type="entry name" value="PBP_GOBP"/>
    <property type="match status" value="1"/>
</dbReference>
<dbReference type="InterPro" id="IPR036728">
    <property type="entry name" value="PBP_GOBP_sf"/>
</dbReference>
<gene>
    <name evidence="2" type="ORF">ACAOBT_LOCUS16977</name>
</gene>
<organism evidence="2 3">
    <name type="scientific">Acanthoscelides obtectus</name>
    <name type="common">Bean weevil</name>
    <name type="synonym">Bruchus obtectus</name>
    <dbReference type="NCBI Taxonomy" id="200917"/>
    <lineage>
        <taxon>Eukaryota</taxon>
        <taxon>Metazoa</taxon>
        <taxon>Ecdysozoa</taxon>
        <taxon>Arthropoda</taxon>
        <taxon>Hexapoda</taxon>
        <taxon>Insecta</taxon>
        <taxon>Pterygota</taxon>
        <taxon>Neoptera</taxon>
        <taxon>Endopterygota</taxon>
        <taxon>Coleoptera</taxon>
        <taxon>Polyphaga</taxon>
        <taxon>Cucujiformia</taxon>
        <taxon>Chrysomeloidea</taxon>
        <taxon>Chrysomelidae</taxon>
        <taxon>Bruchinae</taxon>
        <taxon>Bruchini</taxon>
        <taxon>Acanthoscelides</taxon>
    </lineage>
</organism>
<accession>A0A9P0L7W0</accession>
<dbReference type="PANTHER" id="PTHR21364:SF2">
    <property type="entry name" value="GENERAL ODORANT-BINDING PROTEIN 19A"/>
    <property type="match status" value="1"/>
</dbReference>
<reference evidence="2" key="1">
    <citation type="submission" date="2022-03" db="EMBL/GenBank/DDBJ databases">
        <authorList>
            <person name="Sayadi A."/>
        </authorList>
    </citation>
    <scope>NUCLEOTIDE SEQUENCE</scope>
</reference>
<feature type="signal peptide" evidence="1">
    <location>
        <begin position="1"/>
        <end position="19"/>
    </location>
</feature>
<feature type="chain" id="PRO_5040335341" evidence="1">
    <location>
        <begin position="20"/>
        <end position="141"/>
    </location>
</feature>
<dbReference type="SMART" id="SM00708">
    <property type="entry name" value="PhBP"/>
    <property type="match status" value="1"/>
</dbReference>
<evidence type="ECO:0000256" key="1">
    <source>
        <dbReference type="SAM" id="SignalP"/>
    </source>
</evidence>
<dbReference type="EMBL" id="CAKOFQ010006989">
    <property type="protein sequence ID" value="CAH1985985.1"/>
    <property type="molecule type" value="Genomic_DNA"/>
</dbReference>
<dbReference type="Proteomes" id="UP001152888">
    <property type="component" value="Unassembled WGS sequence"/>
</dbReference>
<dbReference type="PANTHER" id="PTHR21364">
    <property type="entry name" value="GENERAL ODORANT-BINDING PROTEIN 19A"/>
    <property type="match status" value="1"/>
</dbReference>
<protein>
    <submittedName>
        <fullName evidence="2">Uncharacterized protein</fullName>
    </submittedName>
</protein>
<keyword evidence="1" id="KW-0732">Signal</keyword>
<dbReference type="AlphaFoldDB" id="A0A9P0L7W0"/>
<dbReference type="OrthoDB" id="6610259at2759"/>
<comment type="caution">
    <text evidence="2">The sequence shown here is derived from an EMBL/GenBank/DDBJ whole genome shotgun (WGS) entry which is preliminary data.</text>
</comment>
<evidence type="ECO:0000313" key="3">
    <source>
        <dbReference type="Proteomes" id="UP001152888"/>
    </source>
</evidence>
<proteinExistence type="predicted"/>
<dbReference type="Gene3D" id="1.10.238.20">
    <property type="entry name" value="Pheromone/general odorant binding protein domain"/>
    <property type="match status" value="1"/>
</dbReference>
<name>A0A9P0L7W0_ACAOB</name>
<evidence type="ECO:0000313" key="2">
    <source>
        <dbReference type="EMBL" id="CAH1985985.1"/>
    </source>
</evidence>
<dbReference type="SUPFAM" id="SSF47565">
    <property type="entry name" value="Insect pheromone/odorant-binding proteins"/>
    <property type="match status" value="1"/>
</dbReference>
<sequence>MKLIILLLCVFLVAHRTSGMSEKQLKATKKLVRNTCQNKSKATSEAIDAMQKGDFNQDKNAQCYIYCIMSTYNLLNKDMIFDWEGGIKALRANAPPHIADPGAVTIENCRDAIKTKNDQCIAATEIARCLYQDNPSNYFLP</sequence>
<dbReference type="CDD" id="cd23992">
    <property type="entry name" value="PBP_GOBP"/>
    <property type="match status" value="1"/>
</dbReference>
<dbReference type="GO" id="GO:0005549">
    <property type="term" value="F:odorant binding"/>
    <property type="evidence" value="ECO:0007669"/>
    <property type="project" value="InterPro"/>
</dbReference>
<dbReference type="InterPro" id="IPR006170">
    <property type="entry name" value="PBP/GOBP"/>
</dbReference>